<dbReference type="Proteomes" id="UP001163321">
    <property type="component" value="Chromosome 7"/>
</dbReference>
<dbReference type="EMBL" id="CM047586">
    <property type="protein sequence ID" value="KAI9909205.1"/>
    <property type="molecule type" value="Genomic_DNA"/>
</dbReference>
<keyword evidence="2" id="KW-1185">Reference proteome</keyword>
<protein>
    <submittedName>
        <fullName evidence="1">Uncharacterized protein</fullName>
    </submittedName>
</protein>
<evidence type="ECO:0000313" key="2">
    <source>
        <dbReference type="Proteomes" id="UP001163321"/>
    </source>
</evidence>
<evidence type="ECO:0000313" key="1">
    <source>
        <dbReference type="EMBL" id="KAI9909205.1"/>
    </source>
</evidence>
<comment type="caution">
    <text evidence="1">The sequence shown here is derived from an EMBL/GenBank/DDBJ whole genome shotgun (WGS) entry which is preliminary data.</text>
</comment>
<proteinExistence type="predicted"/>
<reference evidence="1 2" key="1">
    <citation type="journal article" date="2022" name="bioRxiv">
        <title>The genome of the oomycete Peronosclerospora sorghi, a cosmopolitan pathogen of maize and sorghum, is inflated with dispersed pseudogenes.</title>
        <authorList>
            <person name="Fletcher K."/>
            <person name="Martin F."/>
            <person name="Isakeit T."/>
            <person name="Cavanaugh K."/>
            <person name="Magill C."/>
            <person name="Michelmore R."/>
        </authorList>
    </citation>
    <scope>NUCLEOTIDE SEQUENCE [LARGE SCALE GENOMIC DNA]</scope>
    <source>
        <strain evidence="1">P6</strain>
    </source>
</reference>
<organism evidence="1 2">
    <name type="scientific">Peronosclerospora sorghi</name>
    <dbReference type="NCBI Taxonomy" id="230839"/>
    <lineage>
        <taxon>Eukaryota</taxon>
        <taxon>Sar</taxon>
        <taxon>Stramenopiles</taxon>
        <taxon>Oomycota</taxon>
        <taxon>Peronosporomycetes</taxon>
        <taxon>Peronosporales</taxon>
        <taxon>Peronosporaceae</taxon>
        <taxon>Peronosclerospora</taxon>
    </lineage>
</organism>
<gene>
    <name evidence="1" type="ORF">PsorP6_014453</name>
</gene>
<name>A0ACC0VRM2_9STRA</name>
<sequence>MPSTDSSLVTVMIDRGSNMHSADGIPIIHKRTLLVEGKNTALFYDYYDVATPLFGMIDDVKALVT</sequence>
<accession>A0ACC0VRM2</accession>